<dbReference type="Gene3D" id="2.60.40.1180">
    <property type="entry name" value="Golgi alpha-mannosidase II"/>
    <property type="match status" value="2"/>
</dbReference>
<reference evidence="14 15" key="1">
    <citation type="journal article" date="2018" name="BMC Genomics">
        <title>The genome of Naegleria lovaniensis, the basis for a comparative approach to unravel pathogenicity factors of the human pathogenic amoeba N. fowleri.</title>
        <authorList>
            <person name="Liechti N."/>
            <person name="Schurch N."/>
            <person name="Bruggmann R."/>
            <person name="Wittwer M."/>
        </authorList>
    </citation>
    <scope>NUCLEOTIDE SEQUENCE [LARGE SCALE GENOMIC DNA]</scope>
    <source>
        <strain evidence="14 15">ATCC 30569</strain>
    </source>
</reference>
<dbReference type="SUPFAM" id="SSF51445">
    <property type="entry name" value="(Trans)glycosidases"/>
    <property type="match status" value="1"/>
</dbReference>
<comment type="catalytic activity">
    <reaction evidence="1">
        <text>Hydrolysis of terminal, non-reducing (1-&gt;4)-linked alpha-D-glucose residues with release of alpha-D-glucose.</text>
        <dbReference type="EC" id="3.2.1.20"/>
    </reaction>
</comment>
<dbReference type="GO" id="GO:0090599">
    <property type="term" value="F:alpha-glucosidase activity"/>
    <property type="evidence" value="ECO:0007669"/>
    <property type="project" value="UniProtKB-ARBA"/>
</dbReference>
<gene>
    <name evidence="14" type="ORF">C9374_012556</name>
</gene>
<feature type="domain" description="Glycoside hydrolase family 31 TIM barrel" evidence="11">
    <location>
        <begin position="276"/>
        <end position="638"/>
    </location>
</feature>
<comment type="caution">
    <text evidence="14">The sequence shown here is derived from an EMBL/GenBank/DDBJ whole genome shotgun (WGS) entry which is preliminary data.</text>
</comment>
<dbReference type="GeneID" id="68105010"/>
<dbReference type="InterPro" id="IPR030459">
    <property type="entry name" value="Glyco_hydro_31_CS"/>
</dbReference>
<dbReference type="PROSITE" id="PS00129">
    <property type="entry name" value="GLYCOSYL_HYDROL_F31_1"/>
    <property type="match status" value="1"/>
</dbReference>
<evidence type="ECO:0000256" key="5">
    <source>
        <dbReference type="ARBA" id="ARBA00022801"/>
    </source>
</evidence>
<evidence type="ECO:0000256" key="7">
    <source>
        <dbReference type="ARBA" id="ARBA00023295"/>
    </source>
</evidence>
<dbReference type="InterPro" id="IPR011013">
    <property type="entry name" value="Gal_mutarotase_sf_dom"/>
</dbReference>
<dbReference type="Gene3D" id="3.20.20.80">
    <property type="entry name" value="Glycosidases"/>
    <property type="match status" value="1"/>
</dbReference>
<dbReference type="Proteomes" id="UP000816034">
    <property type="component" value="Unassembled WGS sequence"/>
</dbReference>
<evidence type="ECO:0000256" key="3">
    <source>
        <dbReference type="ARBA" id="ARBA00012741"/>
    </source>
</evidence>
<dbReference type="Pfam" id="PF13802">
    <property type="entry name" value="Gal_mutarotas_2"/>
    <property type="match status" value="1"/>
</dbReference>
<evidence type="ECO:0000256" key="1">
    <source>
        <dbReference type="ARBA" id="ARBA00001657"/>
    </source>
</evidence>
<name>A0AA88KR24_NAELO</name>
<protein>
    <recommendedName>
        <fullName evidence="3">alpha-glucosidase</fullName>
        <ecNumber evidence="3">3.2.1.20</ecNumber>
    </recommendedName>
    <alternativeName>
        <fullName evidence="8">Maltase</fullName>
    </alternativeName>
</protein>
<evidence type="ECO:0000313" key="15">
    <source>
        <dbReference type="Proteomes" id="UP000816034"/>
    </source>
</evidence>
<evidence type="ECO:0000256" key="9">
    <source>
        <dbReference type="RuleBase" id="RU361185"/>
    </source>
</evidence>
<evidence type="ECO:0000256" key="6">
    <source>
        <dbReference type="ARBA" id="ARBA00023180"/>
    </source>
</evidence>
<keyword evidence="7 9" id="KW-0326">Glycosidase</keyword>
<dbReference type="PANTHER" id="PTHR22762">
    <property type="entry name" value="ALPHA-GLUCOSIDASE"/>
    <property type="match status" value="1"/>
</dbReference>
<feature type="chain" id="PRO_5041709765" description="alpha-glucosidase" evidence="10">
    <location>
        <begin position="35"/>
        <end position="878"/>
    </location>
</feature>
<proteinExistence type="inferred from homology"/>
<dbReference type="RefSeq" id="XP_044554198.1">
    <property type="nucleotide sequence ID" value="XM_044688335.1"/>
</dbReference>
<dbReference type="PANTHER" id="PTHR22762:SF133">
    <property type="entry name" value="P-TYPE DOMAIN-CONTAINING PROTEIN"/>
    <property type="match status" value="1"/>
</dbReference>
<dbReference type="InterPro" id="IPR048395">
    <property type="entry name" value="Glyco_hydro_31_C"/>
</dbReference>
<evidence type="ECO:0000259" key="13">
    <source>
        <dbReference type="Pfam" id="PF21365"/>
    </source>
</evidence>
<dbReference type="InterPro" id="IPR000322">
    <property type="entry name" value="Glyco_hydro_31_TIM"/>
</dbReference>
<dbReference type="GO" id="GO:0030246">
    <property type="term" value="F:carbohydrate binding"/>
    <property type="evidence" value="ECO:0007669"/>
    <property type="project" value="InterPro"/>
</dbReference>
<dbReference type="CDD" id="cd06602">
    <property type="entry name" value="GH31_MGAM_SI_GAA"/>
    <property type="match status" value="1"/>
</dbReference>
<dbReference type="EMBL" id="PYSW02000005">
    <property type="protein sequence ID" value="KAG2392304.1"/>
    <property type="molecule type" value="Genomic_DNA"/>
</dbReference>
<evidence type="ECO:0000256" key="10">
    <source>
        <dbReference type="SAM" id="SignalP"/>
    </source>
</evidence>
<dbReference type="Pfam" id="PF21365">
    <property type="entry name" value="Glyco_hydro_31_3rd"/>
    <property type="match status" value="1"/>
</dbReference>
<dbReference type="EC" id="3.2.1.20" evidence="3"/>
<feature type="domain" description="Glycosyl hydrolase family 31 C-terminal" evidence="13">
    <location>
        <begin position="648"/>
        <end position="740"/>
    </location>
</feature>
<evidence type="ECO:0000313" key="14">
    <source>
        <dbReference type="EMBL" id="KAG2392304.1"/>
    </source>
</evidence>
<dbReference type="CDD" id="cd14752">
    <property type="entry name" value="GH31_N"/>
    <property type="match status" value="1"/>
</dbReference>
<dbReference type="SUPFAM" id="SSF74650">
    <property type="entry name" value="Galactose mutarotase-like"/>
    <property type="match status" value="1"/>
</dbReference>
<dbReference type="InterPro" id="IPR025887">
    <property type="entry name" value="Glyco_hydro_31_N_dom"/>
</dbReference>
<dbReference type="PROSITE" id="PS00707">
    <property type="entry name" value="GLYCOSYL_HYDROL_F31_2"/>
    <property type="match status" value="1"/>
</dbReference>
<evidence type="ECO:0000256" key="4">
    <source>
        <dbReference type="ARBA" id="ARBA00022729"/>
    </source>
</evidence>
<evidence type="ECO:0000256" key="8">
    <source>
        <dbReference type="ARBA" id="ARBA00041343"/>
    </source>
</evidence>
<organism evidence="14 15">
    <name type="scientific">Naegleria lovaniensis</name>
    <name type="common">Amoeba</name>
    <dbReference type="NCBI Taxonomy" id="51637"/>
    <lineage>
        <taxon>Eukaryota</taxon>
        <taxon>Discoba</taxon>
        <taxon>Heterolobosea</taxon>
        <taxon>Tetramitia</taxon>
        <taxon>Eutetramitia</taxon>
        <taxon>Vahlkampfiidae</taxon>
        <taxon>Naegleria</taxon>
    </lineage>
</organism>
<keyword evidence="4 10" id="KW-0732">Signal</keyword>
<dbReference type="InterPro" id="IPR013780">
    <property type="entry name" value="Glyco_hydro_b"/>
</dbReference>
<keyword evidence="5 9" id="KW-0378">Hydrolase</keyword>
<dbReference type="InterPro" id="IPR017853">
    <property type="entry name" value="GH"/>
</dbReference>
<evidence type="ECO:0000259" key="12">
    <source>
        <dbReference type="Pfam" id="PF13802"/>
    </source>
</evidence>
<dbReference type="InterPro" id="IPR030458">
    <property type="entry name" value="Glyco_hydro_31_AS"/>
</dbReference>
<dbReference type="AlphaFoldDB" id="A0AA88KR24"/>
<feature type="domain" description="Glycoside hydrolase family 31 N-terminal" evidence="12">
    <location>
        <begin position="92"/>
        <end position="231"/>
    </location>
</feature>
<keyword evidence="6" id="KW-0325">Glycoprotein</keyword>
<feature type="signal peptide" evidence="10">
    <location>
        <begin position="1"/>
        <end position="34"/>
    </location>
</feature>
<keyword evidence="15" id="KW-1185">Reference proteome</keyword>
<evidence type="ECO:0000256" key="2">
    <source>
        <dbReference type="ARBA" id="ARBA00007806"/>
    </source>
</evidence>
<evidence type="ECO:0000259" key="11">
    <source>
        <dbReference type="Pfam" id="PF01055"/>
    </source>
</evidence>
<accession>A0AA88KR24</accession>
<dbReference type="SUPFAM" id="SSF51011">
    <property type="entry name" value="Glycosyl hydrolase domain"/>
    <property type="match status" value="1"/>
</dbReference>
<comment type="similarity">
    <text evidence="2 9">Belongs to the glycosyl hydrolase 31 family.</text>
</comment>
<dbReference type="Gene3D" id="2.60.40.1760">
    <property type="entry name" value="glycosyl hydrolase (family 31)"/>
    <property type="match status" value="1"/>
</dbReference>
<dbReference type="GO" id="GO:0005975">
    <property type="term" value="P:carbohydrate metabolic process"/>
    <property type="evidence" value="ECO:0007669"/>
    <property type="project" value="InterPro"/>
</dbReference>
<dbReference type="Pfam" id="PF01055">
    <property type="entry name" value="Glyco_hydro_31_2nd"/>
    <property type="match status" value="1"/>
</dbReference>
<sequence>MNKRQHGREPNRAGSMLALGMLSLWMMMIVVVSAQSSAPKYQLNNLVRTSNGYSGYLHLVQGYGPYGSDYLDLKFDLYFETSSRIHIKITDLQQQRWQVPSWIIKSKTPSVEPSQKDYTVNLKTYPFGFEVVRTATMETLFNTSNIPLVFEDQFISFGTVFDAVQKAKDTQVNIYGFGERARPLRYTPGTYTMWNLDNLNTPNENLYGTHPFYMQYFSNSGHAHGVFLFNSNAQDVTITNDNLVWKTIGGVIDLYIFTGPTPDDVTKQYHELIGRPYMPPFWSLGWHQCRYGYKNIDEVKTVYDKYTQYGIPLDTMWNDIDYMDGYRDFTTDPQRYPKNQVRQFVETLKSNNQHYVVIVDPGIKYESGYTPYDIGKQLNIFMKKSDGVNDIINTVWPGLCVFPDFTNPKTLPYWESLVEKFHSEIPVSGLWLDMNEVSCFCNGTCDQSRSNQPFQMRGQLAQFNPNNPPYVPGGRQLDMKTLSMDAIQHISINYNTHSLYGLYEVNATTAILQKVTGNKRPFILTRSSYPGLGAISAKWLGDNEATWQSMKSSISGMLAMQMYGVALIGADICGFIGNTTKELCARWTQLGAYYPFSRNHNDIKAIPQEPYVFGQEFIDMTKRILANRYSLLNYYYTQFYRVHSNGGGVVKPLFYVFGSSDSNPLLASIDTQFMVGDHLMVVPVLDEGVLSVRAYIPQHRSGWFDYYSGSLVSLKGGEFQRFDAPLYGYSNALMVGGSIIQRQTPGLTTFETRKNPFQLLVALCQHEFKAGGMVYLDDGESANTIENGIYSLVELQANPLSANTIVLTTKVLQHNYAQASLSKLTAVTFYGFPMQSSQCKATVNGQNTQITSNGDRRTVTLSSIVLNLVDSNVIVVSC</sequence>